<dbReference type="InterPro" id="IPR000172">
    <property type="entry name" value="GMC_OxRdtase_N"/>
</dbReference>
<reference evidence="9 10" key="1">
    <citation type="journal article" date="2019" name="Emerg. Microbes Infect.">
        <title>Comprehensive subspecies identification of 175 nontuberculous mycobacteria species based on 7547 genomic profiles.</title>
        <authorList>
            <person name="Matsumoto Y."/>
            <person name="Kinjo T."/>
            <person name="Motooka D."/>
            <person name="Nabeya D."/>
            <person name="Jung N."/>
            <person name="Uechi K."/>
            <person name="Horii T."/>
            <person name="Iida T."/>
            <person name="Fujita J."/>
            <person name="Nakamura S."/>
        </authorList>
    </citation>
    <scope>NUCLEOTIDE SEQUENCE [LARGE SCALE GENOMIC DNA]</scope>
    <source>
        <strain evidence="9 10">JCM 17423</strain>
    </source>
</reference>
<evidence type="ECO:0000256" key="4">
    <source>
        <dbReference type="ARBA" id="ARBA00022827"/>
    </source>
</evidence>
<dbReference type="EMBL" id="AP022586">
    <property type="protein sequence ID" value="BBY18134.1"/>
    <property type="molecule type" value="Genomic_DNA"/>
</dbReference>
<keyword evidence="3 6" id="KW-0285">Flavoprotein</keyword>
<dbReference type="GO" id="GO:0050660">
    <property type="term" value="F:flavin adenine dinucleotide binding"/>
    <property type="evidence" value="ECO:0007669"/>
    <property type="project" value="InterPro"/>
</dbReference>
<feature type="binding site" evidence="5">
    <location>
        <position position="474"/>
    </location>
    <ligand>
        <name>substrate</name>
    </ligand>
</feature>
<accession>A0AAD1MTA0</accession>
<evidence type="ECO:0000256" key="5">
    <source>
        <dbReference type="PIRSR" id="PIRSR000137-2"/>
    </source>
</evidence>
<feature type="binding site" evidence="5">
    <location>
        <position position="251"/>
    </location>
    <ligand>
        <name>FAD</name>
        <dbReference type="ChEBI" id="CHEBI:57692"/>
    </ligand>
</feature>
<dbReference type="Gene3D" id="3.50.50.60">
    <property type="entry name" value="FAD/NAD(P)-binding domain"/>
    <property type="match status" value="1"/>
</dbReference>
<dbReference type="InterPro" id="IPR007867">
    <property type="entry name" value="GMC_OxRtase_C"/>
</dbReference>
<comment type="cofactor">
    <cofactor evidence="1 5">
        <name>FAD</name>
        <dbReference type="ChEBI" id="CHEBI:57692"/>
    </cofactor>
</comment>
<feature type="domain" description="Glucose-methanol-choline oxidoreductase N-terminal" evidence="8">
    <location>
        <begin position="287"/>
        <end position="301"/>
    </location>
</feature>
<proteinExistence type="inferred from homology"/>
<dbReference type="PIRSF" id="PIRSF000137">
    <property type="entry name" value="Alcohol_oxidase"/>
    <property type="match status" value="1"/>
</dbReference>
<keyword evidence="10" id="KW-1185">Reference proteome</keyword>
<feature type="domain" description="Glucose-methanol-choline oxidoreductase N-terminal" evidence="7">
    <location>
        <begin position="118"/>
        <end position="141"/>
    </location>
</feature>
<dbReference type="PROSITE" id="PS00623">
    <property type="entry name" value="GMC_OXRED_1"/>
    <property type="match status" value="1"/>
</dbReference>
<evidence type="ECO:0000256" key="6">
    <source>
        <dbReference type="RuleBase" id="RU003968"/>
    </source>
</evidence>
<dbReference type="PANTHER" id="PTHR11552">
    <property type="entry name" value="GLUCOSE-METHANOL-CHOLINE GMC OXIDOREDUCTASE"/>
    <property type="match status" value="1"/>
</dbReference>
<dbReference type="PANTHER" id="PTHR11552:SF147">
    <property type="entry name" value="CHOLINE DEHYDROGENASE, MITOCHONDRIAL"/>
    <property type="match status" value="1"/>
</dbReference>
<dbReference type="InterPro" id="IPR012132">
    <property type="entry name" value="GMC_OxRdtase"/>
</dbReference>
<evidence type="ECO:0000256" key="2">
    <source>
        <dbReference type="ARBA" id="ARBA00010790"/>
    </source>
</evidence>
<evidence type="ECO:0000259" key="7">
    <source>
        <dbReference type="PROSITE" id="PS00623"/>
    </source>
</evidence>
<comment type="similarity">
    <text evidence="2 6">Belongs to the GMC oxidoreductase family.</text>
</comment>
<evidence type="ECO:0000256" key="1">
    <source>
        <dbReference type="ARBA" id="ARBA00001974"/>
    </source>
</evidence>
<keyword evidence="4 5" id="KW-0274">FAD</keyword>
<name>A0AAD1MTA0_9MYCO</name>
<evidence type="ECO:0000259" key="8">
    <source>
        <dbReference type="PROSITE" id="PS00624"/>
    </source>
</evidence>
<organism evidence="9 10">
    <name type="scientific">Mycolicibacterium litorale</name>
    <dbReference type="NCBI Taxonomy" id="758802"/>
    <lineage>
        <taxon>Bacteria</taxon>
        <taxon>Bacillati</taxon>
        <taxon>Actinomycetota</taxon>
        <taxon>Actinomycetes</taxon>
        <taxon>Mycobacteriales</taxon>
        <taxon>Mycobacteriaceae</taxon>
        <taxon>Mycolicibacterium</taxon>
    </lineage>
</organism>
<dbReference type="SUPFAM" id="SSF51905">
    <property type="entry name" value="FAD/NAD(P)-binding domain"/>
    <property type="match status" value="1"/>
</dbReference>
<dbReference type="Proteomes" id="UP000466607">
    <property type="component" value="Chromosome"/>
</dbReference>
<gene>
    <name evidence="9" type="ORF">MLIT_37260</name>
</gene>
<sequence length="537" mass="57056">MDSVGRFVRYQWYHSACYQRSYRWYCLIVISGNGARMSQTQDYDFIIVGAGTAGSVLAGRLSENPDARVLLIEAGSTVLPPASARPPEWHTLMGGPADGGFLTTVQATTGKAVHLPLGRGIGGSSAINAMMFARGNRESYADWPAGWRFDNLLPYFKRSETARNGDPAVRGVDGPLHVGPADPPNDVLAAGLEAAVQCGYRAASDISSGIETGFAAADLAIVDGRRQSAADAYLLPALNRPNLELISDAVVHRLILLSGRCVGVEFHAADGHSTSIRYGNEIVLAAGAIRSPQLLMVSGIGPRAHLRDLGIDVLEHLPGVGSNLQDHPLSGLICRSPQPLPKPRYNHGEVMGLIDTSSSDGGAPDLQIVMSDTAAVVGLDMPDSYLIGVSAIQPHSRGSVRLATANFEQPPLVDPNYLGDERDWKTLLEGFRIARDISTAPAFTPWLGEELAPGPDVDNEGSLRQYLREALGTYFHPAGTCAMGDSDESVVDAKLRVHGVPGLRIADASVMPTLPSNNPMATVYGIAERAAALIRGS</sequence>
<dbReference type="GO" id="GO:0016614">
    <property type="term" value="F:oxidoreductase activity, acting on CH-OH group of donors"/>
    <property type="evidence" value="ECO:0007669"/>
    <property type="project" value="InterPro"/>
</dbReference>
<evidence type="ECO:0000313" key="9">
    <source>
        <dbReference type="EMBL" id="BBY18134.1"/>
    </source>
</evidence>
<protein>
    <submittedName>
        <fullName evidence="9">Choline dehydrogenase</fullName>
    </submittedName>
</protein>
<dbReference type="SUPFAM" id="SSF54373">
    <property type="entry name" value="FAD-linked reductases, C-terminal domain"/>
    <property type="match status" value="1"/>
</dbReference>
<dbReference type="Pfam" id="PF05199">
    <property type="entry name" value="GMC_oxred_C"/>
    <property type="match status" value="1"/>
</dbReference>
<dbReference type="InterPro" id="IPR036188">
    <property type="entry name" value="FAD/NAD-bd_sf"/>
</dbReference>
<dbReference type="AlphaFoldDB" id="A0AAD1MTA0"/>
<evidence type="ECO:0000313" key="10">
    <source>
        <dbReference type="Proteomes" id="UP000466607"/>
    </source>
</evidence>
<dbReference type="Gene3D" id="3.30.560.10">
    <property type="entry name" value="Glucose Oxidase, domain 3"/>
    <property type="match status" value="1"/>
</dbReference>
<evidence type="ECO:0000256" key="3">
    <source>
        <dbReference type="ARBA" id="ARBA00022630"/>
    </source>
</evidence>
<dbReference type="PROSITE" id="PS00624">
    <property type="entry name" value="GMC_OXRED_2"/>
    <property type="match status" value="1"/>
</dbReference>
<dbReference type="Pfam" id="PF00732">
    <property type="entry name" value="GMC_oxred_N"/>
    <property type="match status" value="1"/>
</dbReference>